<dbReference type="GeneID" id="54291010"/>
<evidence type="ECO:0000313" key="3">
    <source>
        <dbReference type="Proteomes" id="UP000799778"/>
    </source>
</evidence>
<organism evidence="2 3">
    <name type="scientific">Aaosphaeria arxii CBS 175.79</name>
    <dbReference type="NCBI Taxonomy" id="1450172"/>
    <lineage>
        <taxon>Eukaryota</taxon>
        <taxon>Fungi</taxon>
        <taxon>Dikarya</taxon>
        <taxon>Ascomycota</taxon>
        <taxon>Pezizomycotina</taxon>
        <taxon>Dothideomycetes</taxon>
        <taxon>Pleosporomycetidae</taxon>
        <taxon>Pleosporales</taxon>
        <taxon>Pleosporales incertae sedis</taxon>
        <taxon>Aaosphaeria</taxon>
    </lineage>
</organism>
<feature type="compositionally biased region" description="Polar residues" evidence="1">
    <location>
        <begin position="319"/>
        <end position="329"/>
    </location>
</feature>
<sequence>MTIDPEAVDKLISDCPKHLTRGRHFNILGLERDNKVGPITFNKYPPTEELRKTMNKEADATQEEIGDNMAAFKEKMRCPEFQQQFFKRVLDQHGERVWGDSRGHLYSDTTNPFYPKHIRYRNRDEETQHSLELGLLSWIIHRYYRLNAPNAENSRGTTMRGLDLKRTSFTTDIPRENNTGAYVAPPALMYEGATTDYTTARSTEAIFRLPPDPALQGEKRDHIQSTADEEGSNAAVDGQISLACRSTTRYQSPKRKNMSTGIGPSKIVKLNIGKGRVLPSSSRSVRPAPTATVEEVEPSVEHGDWPTSGGGIIDPPRTNHFTGSPSPQVGESIHDQDDYQQIWDQTMVDDASFIGPVPAPEWTYHRRSIDGPPEDSVLPVLGTNTVPTALPLNQQENDCYGHCDSASTSRQGSMQVIDKDVKDRALHFAEQLLAYIDPKSGLIEECRELFTELVKLWNDDEQRLMLKFGSQFTKYQEAVCLWPEMLQKVSKYLTDIDFDGAPGAEWDEHCDALSQEGKIEVARAYHELKTWIHKNYKSGPVSVDTLARALHELLGIFAILSPADLAERLRKNNQKLLGWVKLLQRLYN</sequence>
<feature type="compositionally biased region" description="Low complexity" evidence="1">
    <location>
        <begin position="278"/>
        <end position="287"/>
    </location>
</feature>
<dbReference type="RefSeq" id="XP_033387483.1">
    <property type="nucleotide sequence ID" value="XM_033533613.1"/>
</dbReference>
<evidence type="ECO:0000256" key="1">
    <source>
        <dbReference type="SAM" id="MobiDB-lite"/>
    </source>
</evidence>
<name>A0A6A5Y3L2_9PLEO</name>
<dbReference type="Proteomes" id="UP000799778">
    <property type="component" value="Unassembled WGS sequence"/>
</dbReference>
<reference evidence="2" key="1">
    <citation type="journal article" date="2020" name="Stud. Mycol.">
        <title>101 Dothideomycetes genomes: a test case for predicting lifestyles and emergence of pathogens.</title>
        <authorList>
            <person name="Haridas S."/>
            <person name="Albert R."/>
            <person name="Binder M."/>
            <person name="Bloem J."/>
            <person name="Labutti K."/>
            <person name="Salamov A."/>
            <person name="Andreopoulos B."/>
            <person name="Baker S."/>
            <person name="Barry K."/>
            <person name="Bills G."/>
            <person name="Bluhm B."/>
            <person name="Cannon C."/>
            <person name="Castanera R."/>
            <person name="Culley D."/>
            <person name="Daum C."/>
            <person name="Ezra D."/>
            <person name="Gonzalez J."/>
            <person name="Henrissat B."/>
            <person name="Kuo A."/>
            <person name="Liang C."/>
            <person name="Lipzen A."/>
            <person name="Lutzoni F."/>
            <person name="Magnuson J."/>
            <person name="Mondo S."/>
            <person name="Nolan M."/>
            <person name="Ohm R."/>
            <person name="Pangilinan J."/>
            <person name="Park H.-J."/>
            <person name="Ramirez L."/>
            <person name="Alfaro M."/>
            <person name="Sun H."/>
            <person name="Tritt A."/>
            <person name="Yoshinaga Y."/>
            <person name="Zwiers L.-H."/>
            <person name="Turgeon B."/>
            <person name="Goodwin S."/>
            <person name="Spatafora J."/>
            <person name="Crous P."/>
            <person name="Grigoriev I."/>
        </authorList>
    </citation>
    <scope>NUCLEOTIDE SEQUENCE</scope>
    <source>
        <strain evidence="2">CBS 175.79</strain>
    </source>
</reference>
<feature type="region of interest" description="Disordered" evidence="1">
    <location>
        <begin position="278"/>
        <end position="332"/>
    </location>
</feature>
<proteinExistence type="predicted"/>
<accession>A0A6A5Y3L2</accession>
<evidence type="ECO:0000313" key="2">
    <source>
        <dbReference type="EMBL" id="KAF2019144.1"/>
    </source>
</evidence>
<dbReference type="EMBL" id="ML978067">
    <property type="protein sequence ID" value="KAF2019144.1"/>
    <property type="molecule type" value="Genomic_DNA"/>
</dbReference>
<dbReference type="AlphaFoldDB" id="A0A6A5Y3L2"/>
<gene>
    <name evidence="2" type="ORF">BU24DRAFT_489170</name>
</gene>
<protein>
    <submittedName>
        <fullName evidence="2">Uncharacterized protein</fullName>
    </submittedName>
</protein>
<keyword evidence="3" id="KW-1185">Reference proteome</keyword>